<dbReference type="Proteomes" id="UP000242418">
    <property type="component" value="Unassembled WGS sequence"/>
</dbReference>
<keyword evidence="1" id="KW-0472">Membrane</keyword>
<comment type="caution">
    <text evidence="2">The sequence shown here is derived from an EMBL/GenBank/DDBJ whole genome shotgun (WGS) entry which is preliminary data.</text>
</comment>
<keyword evidence="1" id="KW-1133">Transmembrane helix</keyword>
<dbReference type="RefSeq" id="WP_031943270.1">
    <property type="nucleotide sequence ID" value="NZ_FMTL01000011.1"/>
</dbReference>
<keyword evidence="1" id="KW-0812">Transmembrane</keyword>
<feature type="transmembrane region" description="Helical" evidence="1">
    <location>
        <begin position="86"/>
        <end position="104"/>
    </location>
</feature>
<gene>
    <name evidence="2" type="ORF">SAMN05216370_0067</name>
</gene>
<evidence type="ECO:0000256" key="1">
    <source>
        <dbReference type="SAM" id="Phobius"/>
    </source>
</evidence>
<organism evidence="2 3">
    <name type="scientific">Pseudomonas peli</name>
    <dbReference type="NCBI Taxonomy" id="592361"/>
    <lineage>
        <taxon>Bacteria</taxon>
        <taxon>Pseudomonadati</taxon>
        <taxon>Pseudomonadota</taxon>
        <taxon>Gammaproteobacteria</taxon>
        <taxon>Pseudomonadales</taxon>
        <taxon>Pseudomonadaceae</taxon>
        <taxon>Pseudomonas</taxon>
    </lineage>
</organism>
<dbReference type="Pfam" id="PF04956">
    <property type="entry name" value="TrbC"/>
    <property type="match status" value="1"/>
</dbReference>
<dbReference type="InterPro" id="IPR007039">
    <property type="entry name" value="TrbC/VirB2"/>
</dbReference>
<sequence>MKKAIRQALAKVTAAANKVFAVALSLAVTTEVAMAQTGGLAKAKGVMETFKTELTDIIPTVAVIALLALGIGYATKFVEKDTFVRWAIGIIIAGSAAQLTALFFT</sequence>
<reference evidence="2 3" key="1">
    <citation type="submission" date="2016-10" db="EMBL/GenBank/DDBJ databases">
        <authorList>
            <person name="Varghese N."/>
            <person name="Submissions S."/>
        </authorList>
    </citation>
    <scope>NUCLEOTIDE SEQUENCE [LARGE SCALE GENOMIC DNA]</scope>
    <source>
        <strain evidence="2 3">DSM 17833</strain>
    </source>
</reference>
<evidence type="ECO:0000313" key="2">
    <source>
        <dbReference type="EMBL" id="SCW89685.1"/>
    </source>
</evidence>
<name>A0AB37ZD49_9PSED</name>
<accession>A0AB37ZD49</accession>
<evidence type="ECO:0000313" key="3">
    <source>
        <dbReference type="Proteomes" id="UP000242418"/>
    </source>
</evidence>
<proteinExistence type="predicted"/>
<feature type="transmembrane region" description="Helical" evidence="1">
    <location>
        <begin position="57"/>
        <end position="74"/>
    </location>
</feature>
<dbReference type="EMBL" id="FMTL01000011">
    <property type="protein sequence ID" value="SCW89685.1"/>
    <property type="molecule type" value="Genomic_DNA"/>
</dbReference>
<keyword evidence="3" id="KW-1185">Reference proteome</keyword>
<protein>
    <submittedName>
        <fullName evidence="2">TrbC/VIRB2 family protein</fullName>
    </submittedName>
</protein>
<dbReference type="AlphaFoldDB" id="A0AB37ZD49"/>